<dbReference type="InterPro" id="IPR000719">
    <property type="entry name" value="Prot_kinase_dom"/>
</dbReference>
<keyword evidence="12" id="KW-1185">Reference proteome</keyword>
<dbReference type="PANTHER" id="PTHR43289:SF6">
    <property type="entry name" value="SERINE_THREONINE-PROTEIN KINASE NEKL-3"/>
    <property type="match status" value="1"/>
</dbReference>
<feature type="binding site" evidence="7">
    <location>
        <position position="40"/>
    </location>
    <ligand>
        <name>ATP</name>
        <dbReference type="ChEBI" id="CHEBI:30616"/>
    </ligand>
</feature>
<accession>A0ABW1JU42</accession>
<dbReference type="PROSITE" id="PS50011">
    <property type="entry name" value="PROTEIN_KINASE_DOM"/>
    <property type="match status" value="1"/>
</dbReference>
<evidence type="ECO:0000256" key="6">
    <source>
        <dbReference type="ARBA" id="ARBA00022840"/>
    </source>
</evidence>
<keyword evidence="9" id="KW-0472">Membrane</keyword>
<dbReference type="Proteomes" id="UP001596223">
    <property type="component" value="Unassembled WGS sequence"/>
</dbReference>
<dbReference type="SMART" id="SM00220">
    <property type="entry name" value="S_TKc"/>
    <property type="match status" value="1"/>
</dbReference>
<evidence type="ECO:0000256" key="2">
    <source>
        <dbReference type="ARBA" id="ARBA00022527"/>
    </source>
</evidence>
<feature type="region of interest" description="Disordered" evidence="8">
    <location>
        <begin position="359"/>
        <end position="408"/>
    </location>
</feature>
<organism evidence="11 12">
    <name type="scientific">Nocardia lasii</name>
    <dbReference type="NCBI Taxonomy" id="1616107"/>
    <lineage>
        <taxon>Bacteria</taxon>
        <taxon>Bacillati</taxon>
        <taxon>Actinomycetota</taxon>
        <taxon>Actinomycetes</taxon>
        <taxon>Mycobacteriales</taxon>
        <taxon>Nocardiaceae</taxon>
        <taxon>Nocardia</taxon>
    </lineage>
</organism>
<feature type="compositionally biased region" description="Low complexity" evidence="8">
    <location>
        <begin position="489"/>
        <end position="524"/>
    </location>
</feature>
<dbReference type="Gene3D" id="3.30.200.20">
    <property type="entry name" value="Phosphorylase Kinase, domain 1"/>
    <property type="match status" value="1"/>
</dbReference>
<feature type="region of interest" description="Disordered" evidence="8">
    <location>
        <begin position="479"/>
        <end position="528"/>
    </location>
</feature>
<reference evidence="12" key="1">
    <citation type="journal article" date="2019" name="Int. J. Syst. Evol. Microbiol.">
        <title>The Global Catalogue of Microorganisms (GCM) 10K type strain sequencing project: providing services to taxonomists for standard genome sequencing and annotation.</title>
        <authorList>
            <consortium name="The Broad Institute Genomics Platform"/>
            <consortium name="The Broad Institute Genome Sequencing Center for Infectious Disease"/>
            <person name="Wu L."/>
            <person name="Ma J."/>
        </authorList>
    </citation>
    <scope>NUCLEOTIDE SEQUENCE [LARGE SCALE GENOMIC DNA]</scope>
    <source>
        <strain evidence="12">CCUG 36956</strain>
    </source>
</reference>
<feature type="domain" description="Protein kinase" evidence="10">
    <location>
        <begin position="11"/>
        <end position="277"/>
    </location>
</feature>
<dbReference type="PROSITE" id="PS00108">
    <property type="entry name" value="PROTEIN_KINASE_ST"/>
    <property type="match status" value="1"/>
</dbReference>
<dbReference type="Pfam" id="PF00069">
    <property type="entry name" value="Pkinase"/>
    <property type="match status" value="1"/>
</dbReference>
<dbReference type="InterPro" id="IPR011009">
    <property type="entry name" value="Kinase-like_dom_sf"/>
</dbReference>
<gene>
    <name evidence="11" type="ORF">ACFP3H_13905</name>
</gene>
<evidence type="ECO:0000256" key="7">
    <source>
        <dbReference type="PROSITE-ProRule" id="PRU10141"/>
    </source>
</evidence>
<dbReference type="CDD" id="cd14014">
    <property type="entry name" value="STKc_PknB_like"/>
    <property type="match status" value="1"/>
</dbReference>
<feature type="compositionally biased region" description="Low complexity" evidence="8">
    <location>
        <begin position="387"/>
        <end position="400"/>
    </location>
</feature>
<comment type="caution">
    <text evidence="11">The sequence shown here is derived from an EMBL/GenBank/DDBJ whole genome shotgun (WGS) entry which is preliminary data.</text>
</comment>
<sequence length="628" mass="63540">MTSDRLIAGRYRLTDPIGTGAMGVVWRATDVRLRRTVAVKQVLLAPGLTGSQALEAKLRAMREGRIAARLHHPNAITVFDVAEEDGQPWLVMEYMNAPSLAAKLAGGATLPPIEVAGIGAQAAAALSAAHDAGIMHRDVKPANLLVGDDGTVKLTDFGISHATGDVTVTATGFLAGTPAYLAPEIARGDNPRPASDVFALGSTLYAATEGAPPFGEGDNPLAVLHAVARGVVPEPEHAGPLGPVLMWLLTADVEDRPTMAQARTALEDVAAGRVPVLPGTATRMLPLVEPPTTMIPRNGGANGSAGAKSGAAALFGSGLALAKAARSAMSGRNATADIAGAAGGSAPIASAAVGQAAAGDPGLVRPRDAAPSDGVERAGVEADARARAAAAPGQSGLAPAFPAPPSRTDRVNNNRAVLLLAAAVAAFTVMLVVLVVTRDRGGDREQQAQVAPDPITVTTVVDGKVSTVVIVPEQETVTVPGPPVPLPPGAVTTTGSAPTSTSAKPTPTTPKPSSTTSTAITTTAFGPPTPDRINQFIAGYYGMLPGNIGAAWAQLSPGYQAQTGGFGQYSSFWSSVRSVSVGSITPSGQNRAVVVLTYQLANGTVTSENRWIQVSGEGGNLQIAGSGV</sequence>
<feature type="compositionally biased region" description="Basic and acidic residues" evidence="8">
    <location>
        <begin position="365"/>
        <end position="386"/>
    </location>
</feature>
<dbReference type="PANTHER" id="PTHR43289">
    <property type="entry name" value="MITOGEN-ACTIVATED PROTEIN KINASE KINASE KINASE 20-RELATED"/>
    <property type="match status" value="1"/>
</dbReference>
<dbReference type="InterPro" id="IPR017441">
    <property type="entry name" value="Protein_kinase_ATP_BS"/>
</dbReference>
<feature type="transmembrane region" description="Helical" evidence="9">
    <location>
        <begin position="416"/>
        <end position="436"/>
    </location>
</feature>
<evidence type="ECO:0000256" key="3">
    <source>
        <dbReference type="ARBA" id="ARBA00022679"/>
    </source>
</evidence>
<dbReference type="PROSITE" id="PS00107">
    <property type="entry name" value="PROTEIN_KINASE_ATP"/>
    <property type="match status" value="1"/>
</dbReference>
<keyword evidence="9" id="KW-0812">Transmembrane</keyword>
<evidence type="ECO:0000256" key="4">
    <source>
        <dbReference type="ARBA" id="ARBA00022741"/>
    </source>
</evidence>
<keyword evidence="3 11" id="KW-0808">Transferase</keyword>
<dbReference type="EC" id="2.7.11.1" evidence="1"/>
<dbReference type="Gene3D" id="1.10.510.10">
    <property type="entry name" value="Transferase(Phosphotransferase) domain 1"/>
    <property type="match status" value="1"/>
</dbReference>
<keyword evidence="4 7" id="KW-0547">Nucleotide-binding</keyword>
<evidence type="ECO:0000259" key="10">
    <source>
        <dbReference type="PROSITE" id="PS50011"/>
    </source>
</evidence>
<evidence type="ECO:0000256" key="1">
    <source>
        <dbReference type="ARBA" id="ARBA00012513"/>
    </source>
</evidence>
<dbReference type="RefSeq" id="WP_378605178.1">
    <property type="nucleotide sequence ID" value="NZ_JBHSQN010000009.1"/>
</dbReference>
<keyword evidence="2" id="KW-0723">Serine/threonine-protein kinase</keyword>
<evidence type="ECO:0000256" key="5">
    <source>
        <dbReference type="ARBA" id="ARBA00022777"/>
    </source>
</evidence>
<keyword evidence="6 7" id="KW-0067">ATP-binding</keyword>
<evidence type="ECO:0000313" key="11">
    <source>
        <dbReference type="EMBL" id="MFC6012148.1"/>
    </source>
</evidence>
<name>A0ABW1JU42_9NOCA</name>
<keyword evidence="5 11" id="KW-0418">Kinase</keyword>
<dbReference type="EMBL" id="JBHSQN010000009">
    <property type="protein sequence ID" value="MFC6012148.1"/>
    <property type="molecule type" value="Genomic_DNA"/>
</dbReference>
<evidence type="ECO:0000313" key="12">
    <source>
        <dbReference type="Proteomes" id="UP001596223"/>
    </source>
</evidence>
<keyword evidence="9" id="KW-1133">Transmembrane helix</keyword>
<proteinExistence type="predicted"/>
<evidence type="ECO:0000256" key="9">
    <source>
        <dbReference type="SAM" id="Phobius"/>
    </source>
</evidence>
<dbReference type="InterPro" id="IPR008271">
    <property type="entry name" value="Ser/Thr_kinase_AS"/>
</dbReference>
<evidence type="ECO:0000256" key="8">
    <source>
        <dbReference type="SAM" id="MobiDB-lite"/>
    </source>
</evidence>
<protein>
    <recommendedName>
        <fullName evidence="1">non-specific serine/threonine protein kinase</fullName>
        <ecNumber evidence="1">2.7.11.1</ecNumber>
    </recommendedName>
</protein>
<dbReference type="GO" id="GO:0004674">
    <property type="term" value="F:protein serine/threonine kinase activity"/>
    <property type="evidence" value="ECO:0007669"/>
    <property type="project" value="UniProtKB-EC"/>
</dbReference>
<dbReference type="SUPFAM" id="SSF56112">
    <property type="entry name" value="Protein kinase-like (PK-like)"/>
    <property type="match status" value="1"/>
</dbReference>